<protein>
    <recommendedName>
        <fullName evidence="3">Tetracyclin repressor-like C-terminal domain-containing protein</fullName>
    </recommendedName>
</protein>
<dbReference type="Proteomes" id="UP000611554">
    <property type="component" value="Unassembled WGS sequence"/>
</dbReference>
<gene>
    <name evidence="1" type="ORF">GCM10010140_16050</name>
</gene>
<organism evidence="1 2">
    <name type="scientific">Streptosporangium pseudovulgare</name>
    <dbReference type="NCBI Taxonomy" id="35765"/>
    <lineage>
        <taxon>Bacteria</taxon>
        <taxon>Bacillati</taxon>
        <taxon>Actinomycetota</taxon>
        <taxon>Actinomycetes</taxon>
        <taxon>Streptosporangiales</taxon>
        <taxon>Streptosporangiaceae</taxon>
        <taxon>Streptosporangium</taxon>
    </lineage>
</organism>
<dbReference type="EMBL" id="BMQJ01000003">
    <property type="protein sequence ID" value="GGP87487.1"/>
    <property type="molecule type" value="Genomic_DNA"/>
</dbReference>
<dbReference type="Gene3D" id="1.10.357.10">
    <property type="entry name" value="Tetracycline Repressor, domain 2"/>
    <property type="match status" value="1"/>
</dbReference>
<evidence type="ECO:0000313" key="1">
    <source>
        <dbReference type="EMBL" id="GGP87487.1"/>
    </source>
</evidence>
<sequence length="107" mass="11671">MVPAIGLIAGLRWFTGREPGTAEMCRTAWQNAVARLRDQVLGVYAGVLRRAVAEGLVREGLDVETAATAVFGMVVTVSIERRALHPDRPLEELHATLADLLHRRVTG</sequence>
<evidence type="ECO:0008006" key="3">
    <source>
        <dbReference type="Google" id="ProtNLM"/>
    </source>
</evidence>
<dbReference type="SUPFAM" id="SSF48498">
    <property type="entry name" value="Tetracyclin repressor-like, C-terminal domain"/>
    <property type="match status" value="1"/>
</dbReference>
<accession>A0ABQ2QM43</accession>
<name>A0ABQ2QM43_9ACTN</name>
<evidence type="ECO:0000313" key="2">
    <source>
        <dbReference type="Proteomes" id="UP000611554"/>
    </source>
</evidence>
<dbReference type="InterPro" id="IPR036271">
    <property type="entry name" value="Tet_transcr_reg_TetR-rel_C_sf"/>
</dbReference>
<proteinExistence type="predicted"/>
<keyword evidence="2" id="KW-1185">Reference proteome</keyword>
<comment type="caution">
    <text evidence="1">The sequence shown here is derived from an EMBL/GenBank/DDBJ whole genome shotgun (WGS) entry which is preliminary data.</text>
</comment>
<reference evidence="2" key="1">
    <citation type="journal article" date="2019" name="Int. J. Syst. Evol. Microbiol.">
        <title>The Global Catalogue of Microorganisms (GCM) 10K type strain sequencing project: providing services to taxonomists for standard genome sequencing and annotation.</title>
        <authorList>
            <consortium name="The Broad Institute Genomics Platform"/>
            <consortium name="The Broad Institute Genome Sequencing Center for Infectious Disease"/>
            <person name="Wu L."/>
            <person name="Ma J."/>
        </authorList>
    </citation>
    <scope>NUCLEOTIDE SEQUENCE [LARGE SCALE GENOMIC DNA]</scope>
    <source>
        <strain evidence="2">JCM 3115</strain>
    </source>
</reference>